<gene>
    <name evidence="1" type="ORF">I7X30_00525</name>
</gene>
<organism evidence="1 2">
    <name type="scientific">Capnocytophaga periodontitidis</name>
    <dbReference type="NCBI Taxonomy" id="2795027"/>
    <lineage>
        <taxon>Bacteria</taxon>
        <taxon>Pseudomonadati</taxon>
        <taxon>Bacteroidota</taxon>
        <taxon>Flavobacteriia</taxon>
        <taxon>Flavobacteriales</taxon>
        <taxon>Flavobacteriaceae</taxon>
        <taxon>Capnocytophaga</taxon>
    </lineage>
</organism>
<evidence type="ECO:0000313" key="2">
    <source>
        <dbReference type="Proteomes" id="UP000641139"/>
    </source>
</evidence>
<protein>
    <submittedName>
        <fullName evidence="1">Uncharacterized protein</fullName>
    </submittedName>
</protein>
<sequence>MKNLFYLLLFCSCAITAQEQKYILLDSLTAHYQVKHYTLRPHSFYEGKAIDMHNIYN</sequence>
<proteinExistence type="predicted"/>
<name>A0ABS0SIA2_9FLAO</name>
<dbReference type="Proteomes" id="UP000641139">
    <property type="component" value="Unassembled WGS sequence"/>
</dbReference>
<comment type="caution">
    <text evidence="1">The sequence shown here is derived from an EMBL/GenBank/DDBJ whole genome shotgun (WGS) entry which is preliminary data.</text>
</comment>
<accession>A0ABS0SIA2</accession>
<reference evidence="1 2" key="1">
    <citation type="journal article" date="2021" name="Int. J. Syst. Evol. Microbiol.">
        <title>Capnocytophaga periodontitidis sp. nov., isolated from subgingival plaque of periodontitis patient.</title>
        <authorList>
            <person name="Zhang Y."/>
            <person name="Qiao D."/>
            <person name="Shi W."/>
            <person name="Wu D."/>
            <person name="Cai M."/>
        </authorList>
    </citation>
    <scope>NUCLEOTIDE SEQUENCE [LARGE SCALE GENOMIC DNA]</scope>
    <source>
        <strain evidence="1 2">051621</strain>
    </source>
</reference>
<dbReference type="RefSeq" id="WP_198465930.1">
    <property type="nucleotide sequence ID" value="NZ_JAEFDC010000001.1"/>
</dbReference>
<dbReference type="EMBL" id="JAEFDC010000001">
    <property type="protein sequence ID" value="MBI1645551.1"/>
    <property type="molecule type" value="Genomic_DNA"/>
</dbReference>
<evidence type="ECO:0000313" key="1">
    <source>
        <dbReference type="EMBL" id="MBI1645551.1"/>
    </source>
</evidence>
<keyword evidence="2" id="KW-1185">Reference proteome</keyword>